<evidence type="ECO:0000313" key="1">
    <source>
        <dbReference type="EMBL" id="CRZ01099.1"/>
    </source>
</evidence>
<name>A0A0H5QZU5_9EUKA</name>
<dbReference type="AlphaFoldDB" id="A0A0H5QZU5"/>
<proteinExistence type="predicted"/>
<organism evidence="1">
    <name type="scientific">Spongospora subterranea</name>
    <dbReference type="NCBI Taxonomy" id="70186"/>
    <lineage>
        <taxon>Eukaryota</taxon>
        <taxon>Sar</taxon>
        <taxon>Rhizaria</taxon>
        <taxon>Endomyxa</taxon>
        <taxon>Phytomyxea</taxon>
        <taxon>Plasmodiophorida</taxon>
        <taxon>Plasmodiophoridae</taxon>
        <taxon>Spongospora</taxon>
    </lineage>
</organism>
<accession>A0A0H5QZU5</accession>
<dbReference type="EMBL" id="HACM01000657">
    <property type="protein sequence ID" value="CRZ01099.1"/>
    <property type="molecule type" value="Transcribed_RNA"/>
</dbReference>
<protein>
    <submittedName>
        <fullName evidence="1">Uncharacterized protein</fullName>
    </submittedName>
</protein>
<feature type="non-terminal residue" evidence="1">
    <location>
        <position position="1"/>
    </location>
</feature>
<sequence>YKFEDFPNPEEYLSADVAEWLLNGRKEEGASSSAEHSASPPKFDTLQQILDHFFRRLQPDEKKRFFLYQCLSLEKKQTFASVGLMWRVVKKELKTRWSQLPPK</sequence>
<reference evidence="1" key="1">
    <citation type="submission" date="2015-04" db="EMBL/GenBank/DDBJ databases">
        <title>The genome sequence of the plant pathogenic Rhizarian Plasmodiophora brassicae reveals insights in its biotrophic life cycle and the origin of chitin synthesis.</title>
        <authorList>
            <person name="Schwelm A."/>
            <person name="Fogelqvist J."/>
            <person name="Knaust A."/>
            <person name="Julke S."/>
            <person name="Lilja T."/>
            <person name="Dhandapani V."/>
            <person name="Bonilla-Rosso G."/>
            <person name="Karlsson M."/>
            <person name="Shevchenko A."/>
            <person name="Choi S.R."/>
            <person name="Kim H.G."/>
            <person name="Park J.Y."/>
            <person name="Lim Y.P."/>
            <person name="Ludwig-Muller J."/>
            <person name="Dixelius C."/>
        </authorList>
    </citation>
    <scope>NUCLEOTIDE SEQUENCE</scope>
    <source>
        <tissue evidence="1">Potato root galls</tissue>
    </source>
</reference>